<dbReference type="Gene3D" id="3.30.450.20">
    <property type="entry name" value="PAS domain"/>
    <property type="match status" value="1"/>
</dbReference>
<keyword evidence="9" id="KW-0175">Coiled coil</keyword>
<dbReference type="SUPFAM" id="SSF58104">
    <property type="entry name" value="Methyl-accepting chemotaxis protein (MCP) signaling domain"/>
    <property type="match status" value="1"/>
</dbReference>
<evidence type="ECO:0000256" key="4">
    <source>
        <dbReference type="ARBA" id="ARBA00022692"/>
    </source>
</evidence>
<keyword evidence="14" id="KW-1185">Reference proteome</keyword>
<dbReference type="InterPro" id="IPR004010">
    <property type="entry name" value="Double_Cache_2"/>
</dbReference>
<dbReference type="SMART" id="SM00283">
    <property type="entry name" value="MA"/>
    <property type="match status" value="1"/>
</dbReference>
<comment type="caution">
    <text evidence="13">The sequence shown here is derived from an EMBL/GenBank/DDBJ whole genome shotgun (WGS) entry which is preliminary data.</text>
</comment>
<dbReference type="PRINTS" id="PR00260">
    <property type="entry name" value="CHEMTRNSDUCR"/>
</dbReference>
<dbReference type="PANTHER" id="PTHR43531">
    <property type="entry name" value="PROTEIN ICFG"/>
    <property type="match status" value="1"/>
</dbReference>
<feature type="compositionally biased region" description="Polar residues" evidence="10">
    <location>
        <begin position="537"/>
        <end position="551"/>
    </location>
</feature>
<dbReference type="InterPro" id="IPR004090">
    <property type="entry name" value="Chemotax_Me-accpt_rcpt"/>
</dbReference>
<dbReference type="Proteomes" id="UP000643610">
    <property type="component" value="Unassembled WGS sequence"/>
</dbReference>
<dbReference type="RefSeq" id="WP_186890734.1">
    <property type="nucleotide sequence ID" value="NZ_JACOFU010000003.1"/>
</dbReference>
<evidence type="ECO:0000313" key="14">
    <source>
        <dbReference type="Proteomes" id="UP000643610"/>
    </source>
</evidence>
<dbReference type="InterPro" id="IPR033480">
    <property type="entry name" value="sCache_2"/>
</dbReference>
<dbReference type="CDD" id="cd11386">
    <property type="entry name" value="MCP_signal"/>
    <property type="match status" value="1"/>
</dbReference>
<name>A0ABR6XQC3_9BURK</name>
<keyword evidence="8" id="KW-0807">Transducer</keyword>
<keyword evidence="4 11" id="KW-0812">Transmembrane</keyword>
<evidence type="ECO:0000256" key="11">
    <source>
        <dbReference type="SAM" id="Phobius"/>
    </source>
</evidence>
<evidence type="ECO:0000256" key="5">
    <source>
        <dbReference type="ARBA" id="ARBA00022989"/>
    </source>
</evidence>
<organism evidence="13 14">
    <name type="scientific">Undibacterium amnicola</name>
    <dbReference type="NCBI Taxonomy" id="1834038"/>
    <lineage>
        <taxon>Bacteria</taxon>
        <taxon>Pseudomonadati</taxon>
        <taxon>Pseudomonadota</taxon>
        <taxon>Betaproteobacteria</taxon>
        <taxon>Burkholderiales</taxon>
        <taxon>Oxalobacteraceae</taxon>
        <taxon>Undibacterium</taxon>
    </lineage>
</organism>
<evidence type="ECO:0000256" key="9">
    <source>
        <dbReference type="SAM" id="Coils"/>
    </source>
</evidence>
<dbReference type="Pfam" id="PF08269">
    <property type="entry name" value="dCache_2"/>
    <property type="match status" value="1"/>
</dbReference>
<protein>
    <submittedName>
        <fullName evidence="13">Cache domain-containing protein</fullName>
    </submittedName>
</protein>
<reference evidence="13 14" key="1">
    <citation type="submission" date="2020-08" db="EMBL/GenBank/DDBJ databases">
        <title>Novel species isolated from subtropical streams in China.</title>
        <authorList>
            <person name="Lu H."/>
        </authorList>
    </citation>
    <scope>NUCLEOTIDE SEQUENCE [LARGE SCALE GENOMIC DNA]</scope>
    <source>
        <strain evidence="13 14">KCTC 52442</strain>
    </source>
</reference>
<accession>A0ABR6XQC3</accession>
<dbReference type="InterPro" id="IPR051310">
    <property type="entry name" value="MCP_chemotaxis"/>
</dbReference>
<feature type="transmembrane region" description="Helical" evidence="11">
    <location>
        <begin position="16"/>
        <end position="36"/>
    </location>
</feature>
<keyword evidence="2" id="KW-1003">Cell membrane</keyword>
<dbReference type="EMBL" id="JACOFU010000003">
    <property type="protein sequence ID" value="MBC3831695.1"/>
    <property type="molecule type" value="Genomic_DNA"/>
</dbReference>
<sequence>MFNFDRLHNINIAKRLGLLIFSAILGIVVLTTVFLFSERALILEERQNSVKQTVEVAHTLVAHYHELAKQSKMSESDAKLAAIAAVKSIRYGDGDYIWINDMRPYMVMHPIKPAMDGTDLSTNKDPTGKFLFNEFVKVVKAQGSGYVFYMWAKPGHEEPVQKVSFVKGFDAWGWVVGSGVYIDTVDATIYKQLVNVAAGSILLGLILFAFGFIVARGLLKQLGGEPNYAADITSHIAGGDLTVDIDLDKNDKNSLLHSIQTMRDSISQIISQVRHSTDAILVSSREIASGNMDLSSRTESQASSLEETAASMVELTSTVKQNADNAQQANQLAMSASDIAIRGGTVVSEVVATMGTINASSQKIVDIISVIDGIAFQTNILALNAAVEAARAGEQGRGFAVVASEVRSLAQRSASAAKEIKELINNSVENVRHGSSLVDQAGDTMKEIVESIHNVTSIMAEITAASDEQTTGIEQVNQAIAEMDNVTQQNAALVEQAAAAAAAMQEQADHLTQLVSVFKINDDVTLTKAPKKAPKRGQSNKTTKQLSISKT</sequence>
<evidence type="ECO:0000256" key="6">
    <source>
        <dbReference type="ARBA" id="ARBA00023136"/>
    </source>
</evidence>
<feature type="region of interest" description="Disordered" evidence="10">
    <location>
        <begin position="529"/>
        <end position="551"/>
    </location>
</feature>
<evidence type="ECO:0000256" key="2">
    <source>
        <dbReference type="ARBA" id="ARBA00022475"/>
    </source>
</evidence>
<evidence type="ECO:0000256" key="10">
    <source>
        <dbReference type="SAM" id="MobiDB-lite"/>
    </source>
</evidence>
<dbReference type="PROSITE" id="PS50111">
    <property type="entry name" value="CHEMOTAXIS_TRANSDUC_2"/>
    <property type="match status" value="1"/>
</dbReference>
<feature type="coiled-coil region" evidence="9">
    <location>
        <begin position="476"/>
        <end position="514"/>
    </location>
</feature>
<dbReference type="Pfam" id="PF00015">
    <property type="entry name" value="MCPsignal"/>
    <property type="match status" value="1"/>
</dbReference>
<keyword evidence="6 11" id="KW-0472">Membrane</keyword>
<keyword evidence="3" id="KW-0488">Methylation</keyword>
<evidence type="ECO:0000259" key="12">
    <source>
        <dbReference type="PROSITE" id="PS50111"/>
    </source>
</evidence>
<evidence type="ECO:0000256" key="1">
    <source>
        <dbReference type="ARBA" id="ARBA00004651"/>
    </source>
</evidence>
<proteinExistence type="inferred from homology"/>
<dbReference type="SMART" id="SM01049">
    <property type="entry name" value="Cache_2"/>
    <property type="match status" value="1"/>
</dbReference>
<evidence type="ECO:0000256" key="7">
    <source>
        <dbReference type="ARBA" id="ARBA00029447"/>
    </source>
</evidence>
<dbReference type="Gene3D" id="1.10.287.950">
    <property type="entry name" value="Methyl-accepting chemotaxis protein"/>
    <property type="match status" value="1"/>
</dbReference>
<dbReference type="InterPro" id="IPR004089">
    <property type="entry name" value="MCPsignal_dom"/>
</dbReference>
<evidence type="ECO:0000313" key="13">
    <source>
        <dbReference type="EMBL" id="MBC3831695.1"/>
    </source>
</evidence>
<gene>
    <name evidence="13" type="ORF">H8K33_09260</name>
</gene>
<evidence type="ECO:0000256" key="8">
    <source>
        <dbReference type="PROSITE-ProRule" id="PRU00284"/>
    </source>
</evidence>
<comment type="similarity">
    <text evidence="7">Belongs to the methyl-accepting chemotaxis (MCP) protein family.</text>
</comment>
<feature type="domain" description="Methyl-accepting transducer" evidence="12">
    <location>
        <begin position="276"/>
        <end position="505"/>
    </location>
</feature>
<dbReference type="PANTHER" id="PTHR43531:SF14">
    <property type="entry name" value="METHYL-ACCEPTING CHEMOTAXIS PROTEIN I-RELATED"/>
    <property type="match status" value="1"/>
</dbReference>
<keyword evidence="5 11" id="KW-1133">Transmembrane helix</keyword>
<evidence type="ECO:0000256" key="3">
    <source>
        <dbReference type="ARBA" id="ARBA00022481"/>
    </source>
</evidence>
<comment type="subcellular location">
    <subcellularLocation>
        <location evidence="1">Cell membrane</location>
        <topology evidence="1">Multi-pass membrane protein</topology>
    </subcellularLocation>
</comment>
<feature type="transmembrane region" description="Helical" evidence="11">
    <location>
        <begin position="196"/>
        <end position="219"/>
    </location>
</feature>